<dbReference type="GO" id="GO:0005759">
    <property type="term" value="C:mitochondrial matrix"/>
    <property type="evidence" value="ECO:0007669"/>
    <property type="project" value="TreeGrafter"/>
</dbReference>
<accession>A0A7M5X2G1</accession>
<dbReference type="InterPro" id="IPR052275">
    <property type="entry name" value="Mt_Fe-S_assembly_factor"/>
</dbReference>
<evidence type="ECO:0000256" key="1">
    <source>
        <dbReference type="ARBA" id="ARBA00005578"/>
    </source>
</evidence>
<dbReference type="EnsemblMetazoa" id="CLYHEMT016735.1">
    <property type="protein sequence ID" value="CLYHEMP016735.1"/>
    <property type="gene ID" value="CLYHEMG016735"/>
</dbReference>
<dbReference type="InterPro" id="IPR002634">
    <property type="entry name" value="BolA"/>
</dbReference>
<keyword evidence="4" id="KW-1185">Reference proteome</keyword>
<proteinExistence type="inferred from homology"/>
<evidence type="ECO:0000256" key="2">
    <source>
        <dbReference type="RuleBase" id="RU003860"/>
    </source>
</evidence>
<organism evidence="3 4">
    <name type="scientific">Clytia hemisphaerica</name>
    <dbReference type="NCBI Taxonomy" id="252671"/>
    <lineage>
        <taxon>Eukaryota</taxon>
        <taxon>Metazoa</taxon>
        <taxon>Cnidaria</taxon>
        <taxon>Hydrozoa</taxon>
        <taxon>Hydroidolina</taxon>
        <taxon>Leptothecata</taxon>
        <taxon>Obeliida</taxon>
        <taxon>Clytiidae</taxon>
        <taxon>Clytia</taxon>
    </lineage>
</organism>
<dbReference type="AlphaFoldDB" id="A0A7M5X2G1"/>
<dbReference type="Gene3D" id="3.30.300.90">
    <property type="entry name" value="BolA-like"/>
    <property type="match status" value="1"/>
</dbReference>
<dbReference type="OrthoDB" id="203381at2759"/>
<evidence type="ECO:0000313" key="4">
    <source>
        <dbReference type="Proteomes" id="UP000594262"/>
    </source>
</evidence>
<dbReference type="GeneID" id="136815356"/>
<evidence type="ECO:0000313" key="3">
    <source>
        <dbReference type="EnsemblMetazoa" id="CLYHEMP016735.1"/>
    </source>
</evidence>
<name>A0A7M5X2G1_9CNID</name>
<sequence length="112" mass="12534">MNRLINPLSRLLRTCNTPIQNVAPLARYLSSNEGKSEGELHIENVLKSKMNVADIQVNDISGGCGSMYEVYVCSNDFKGKRMVQQHRLVTEILKSEVAEMHGLRIMTSVPES</sequence>
<comment type="similarity">
    <text evidence="1 2">Belongs to the BolA/IbaG family.</text>
</comment>
<dbReference type="RefSeq" id="XP_066927900.1">
    <property type="nucleotide sequence ID" value="XM_067071799.1"/>
</dbReference>
<dbReference type="PANTHER" id="PTHR46188">
    <property type="entry name" value="BOLA-LIKE PROTEIN 3"/>
    <property type="match status" value="1"/>
</dbReference>
<dbReference type="Proteomes" id="UP000594262">
    <property type="component" value="Unplaced"/>
</dbReference>
<reference evidence="3" key="1">
    <citation type="submission" date="2021-01" db="UniProtKB">
        <authorList>
            <consortium name="EnsemblMetazoa"/>
        </authorList>
    </citation>
    <scope>IDENTIFICATION</scope>
</reference>
<dbReference type="SUPFAM" id="SSF82657">
    <property type="entry name" value="BolA-like"/>
    <property type="match status" value="1"/>
</dbReference>
<evidence type="ECO:0008006" key="5">
    <source>
        <dbReference type="Google" id="ProtNLM"/>
    </source>
</evidence>
<dbReference type="InterPro" id="IPR036065">
    <property type="entry name" value="BolA-like_sf"/>
</dbReference>
<dbReference type="PANTHER" id="PTHR46188:SF1">
    <property type="entry name" value="BOLA-LIKE PROTEIN 3"/>
    <property type="match status" value="1"/>
</dbReference>
<protein>
    <recommendedName>
        <fullName evidence="5">BolA-like protein 3</fullName>
    </recommendedName>
</protein>
<dbReference type="Pfam" id="PF01722">
    <property type="entry name" value="BolA"/>
    <property type="match status" value="1"/>
</dbReference>